<dbReference type="AlphaFoldDB" id="A0A916DRG7"/>
<sequence length="557" mass="61301">MLKTTKFLSAIFAFIILFSMSSCGDSAKVAGSSDISQSIPADATAVFLMNAKQLMQKADYATVKETDFFKDWIQEVEKQSPEMVPFLNDPEAAGISLAGNMGFYFSVPEDFMNSRNIEVAFILPVADKAKMDKAVKVALKDNKEATPETKDGYTITKLNKQMSMVQSDHILAFTTLKDETKINNLVHPSGDNIHTNASFAKHMKANKDVMFWMGVDPLVTAALNSPFTAMTIRGGLAGAQIPEEGLKGNSMSLFYDFKQGEMEMGTAFDFNDILKEELGDLFPNKLNIDYSNYIPSDNLAAAATFGVNSAGVLNFLTKRGWDLYADSYLSKAGLDLGKIRDGITGDLAVGIYPPASQATDPGLVVAMGIKDKKFVEGLFAQAGPFLKKDGDKYTFTGGSNMMDPSAAPMQLFAVVKDDILVVSNSNEQLEKAQAGNSNKIVNEIQDGWMGIYMDYNLINENYDVIANYLPIDPNSLAFSKMMNEYQNVSTATLLAKGDVINGTTTLKNKNVNSLKSLIESFDKMYKDRAKIQEQMDQQMKDEFEGFDEEFATEKENT</sequence>
<evidence type="ECO:0000313" key="2">
    <source>
        <dbReference type="EMBL" id="BDS11256.1"/>
    </source>
</evidence>
<dbReference type="PROSITE" id="PS51257">
    <property type="entry name" value="PROKAR_LIPOPROTEIN"/>
    <property type="match status" value="1"/>
</dbReference>
<reference evidence="2" key="1">
    <citation type="submission" date="2022-09" db="EMBL/GenBank/DDBJ databases">
        <title>Aureispira anguillicida sp. nov., isolated from Leptocephalus of Japanese eel Anguilla japonica.</title>
        <authorList>
            <person name="Yuasa K."/>
            <person name="Mekata T."/>
            <person name="Ikunari K."/>
        </authorList>
    </citation>
    <scope>NUCLEOTIDE SEQUENCE</scope>
    <source>
        <strain evidence="2">EL160426</strain>
    </source>
</reference>
<evidence type="ECO:0000313" key="3">
    <source>
        <dbReference type="Proteomes" id="UP001060919"/>
    </source>
</evidence>
<dbReference type="RefSeq" id="WP_264792457.1">
    <property type="nucleotide sequence ID" value="NZ_AP026867.1"/>
</dbReference>
<organism evidence="2 3">
    <name type="scientific">Aureispira anguillae</name>
    <dbReference type="NCBI Taxonomy" id="2864201"/>
    <lineage>
        <taxon>Bacteria</taxon>
        <taxon>Pseudomonadati</taxon>
        <taxon>Bacteroidota</taxon>
        <taxon>Saprospiria</taxon>
        <taxon>Saprospirales</taxon>
        <taxon>Saprospiraceae</taxon>
        <taxon>Aureispira</taxon>
    </lineage>
</organism>
<dbReference type="KEGG" id="aup:AsAng_0019680"/>
<protein>
    <submittedName>
        <fullName evidence="2">DUF4836 family protein</fullName>
    </submittedName>
</protein>
<feature type="signal peptide" evidence="1">
    <location>
        <begin position="1"/>
        <end position="24"/>
    </location>
</feature>
<dbReference type="Pfam" id="PF16120">
    <property type="entry name" value="DUF4836"/>
    <property type="match status" value="1"/>
</dbReference>
<name>A0A916DRG7_9BACT</name>
<dbReference type="Proteomes" id="UP001060919">
    <property type="component" value="Chromosome"/>
</dbReference>
<keyword evidence="3" id="KW-1185">Reference proteome</keyword>
<keyword evidence="1" id="KW-0732">Signal</keyword>
<proteinExistence type="predicted"/>
<gene>
    <name evidence="2" type="ORF">AsAng_0019680</name>
</gene>
<dbReference type="InterPro" id="IPR032276">
    <property type="entry name" value="DUF4836"/>
</dbReference>
<feature type="chain" id="PRO_5038080183" evidence="1">
    <location>
        <begin position="25"/>
        <end position="557"/>
    </location>
</feature>
<accession>A0A916DRG7</accession>
<dbReference type="EMBL" id="AP026867">
    <property type="protein sequence ID" value="BDS11256.1"/>
    <property type="molecule type" value="Genomic_DNA"/>
</dbReference>
<evidence type="ECO:0000256" key="1">
    <source>
        <dbReference type="SAM" id="SignalP"/>
    </source>
</evidence>